<dbReference type="AlphaFoldDB" id="A0A452SKY6"/>
<accession>A0A452SKY6</accession>
<dbReference type="GeneTree" id="ENSGT01090000261322"/>
<dbReference type="Proteomes" id="UP000291022">
    <property type="component" value="Unassembled WGS sequence"/>
</dbReference>
<dbReference type="Ensembl" id="ENSUAMT00000037075.1">
    <property type="protein sequence ID" value="ENSUAMP00000033272.1"/>
    <property type="gene ID" value="ENSUAMG00000025365.1"/>
</dbReference>
<keyword evidence="2" id="KW-1185">Reference proteome</keyword>
<name>A0A452SKY6_URSAM</name>
<evidence type="ECO:0000313" key="2">
    <source>
        <dbReference type="Proteomes" id="UP000291022"/>
    </source>
</evidence>
<dbReference type="OMA" id="HIPAPQD"/>
<organism evidence="1 2">
    <name type="scientific">Ursus americanus</name>
    <name type="common">American black bear</name>
    <name type="synonym">Euarctos americanus</name>
    <dbReference type="NCBI Taxonomy" id="9643"/>
    <lineage>
        <taxon>Eukaryota</taxon>
        <taxon>Metazoa</taxon>
        <taxon>Chordata</taxon>
        <taxon>Craniata</taxon>
        <taxon>Vertebrata</taxon>
        <taxon>Euteleostomi</taxon>
        <taxon>Mammalia</taxon>
        <taxon>Eutheria</taxon>
        <taxon>Laurasiatheria</taxon>
        <taxon>Carnivora</taxon>
        <taxon>Caniformia</taxon>
        <taxon>Ursidae</taxon>
        <taxon>Ursus</taxon>
    </lineage>
</organism>
<protein>
    <submittedName>
        <fullName evidence="1">Uncharacterized protein</fullName>
    </submittedName>
</protein>
<reference evidence="1" key="2">
    <citation type="submission" date="2025-08" db="UniProtKB">
        <authorList>
            <consortium name="Ensembl"/>
        </authorList>
    </citation>
    <scope>IDENTIFICATION</scope>
</reference>
<proteinExistence type="predicted"/>
<dbReference type="STRING" id="9643.ENSUAMP00000033272"/>
<sequence>MSTGVPEAASVQLQNGQNYFDSGNYNMAKEKMNKRLPTAALDMTGVTGDHIPAPQDRNYPLLLRSWLAD</sequence>
<reference evidence="1" key="3">
    <citation type="submission" date="2025-09" db="UniProtKB">
        <authorList>
            <consortium name="Ensembl"/>
        </authorList>
    </citation>
    <scope>IDENTIFICATION</scope>
</reference>
<evidence type="ECO:0000313" key="1">
    <source>
        <dbReference type="Ensembl" id="ENSUAMP00000033272.1"/>
    </source>
</evidence>
<reference evidence="2" key="1">
    <citation type="submission" date="2016-06" db="EMBL/GenBank/DDBJ databases">
        <title>De novo assembly and RNA-Seq shows season-dependent expression and editing in black bear kidneys.</title>
        <authorList>
            <person name="Korstanje R."/>
            <person name="Srivastava A."/>
            <person name="Sarsani V.K."/>
            <person name="Sheehan S.M."/>
            <person name="Seger R.L."/>
            <person name="Barter M.E."/>
            <person name="Lindqvist C."/>
            <person name="Brody L.C."/>
            <person name="Mullikin J.C."/>
        </authorList>
    </citation>
    <scope>NUCLEOTIDE SEQUENCE [LARGE SCALE GENOMIC DNA]</scope>
</reference>